<proteinExistence type="predicted"/>
<name>A0ACC0WPT0_9STRA</name>
<accession>A0ACC0WPT0</accession>
<sequence length="802" mass="86267">MWSTLCLTWSPHVPHTLEKASGWQTLWHERARLLRVWQQRRSLVATPWENGKVDGRATVGFVVNASVSQGTTIIDSILCVCVRLDMTVDGRMRAGPGLGDKKHKKVYIPVDKYPDINFMGLLIGPRGSTQKRMEDESGARILIRGKGSSKDPTGEPDDNEELHVFITADTDEAVAKAQRAVEDILFNPQQAMKLKQEQLRKVAELNGTMTDTPRLGESQGDTSSCHAGNALGGEATSMDMKVPRDLVGYIIGRGGETIRDLQMKSGAHIQIVREEDGAPQTPDRFVNITGNHDALELAQRLIQNLIDERQQNQGAGGFRERDDRDRMARYGGINPDGTDSVEILVPNERVGLIIGRGGCTIKAIQQRTGTSVTIPQTPDPTHPDMRLITIRGTMEAKEAAKFEIQSMVSEEPGQRGAGFGMVSGQTIYMQVPDDRVGVIIGKRGETIKGIQDRHAVRIQIPQSADPGSTPPVRTISIQGPPQNLAGAKDEVDMVILQGVAGHTYGSGSHYGSDASYGAQAAGYDPHYGTYGQQPDPYASYYQQQGHYYQQEATAATTGTAANTGDQTTATTGTADPNDPNAYWNGYYEYAAYYGVDAANAAWGVTGAAAQASAEAYQQYQQQAGVASGADATAAPGVEATGSVPGVDAPASAPGVASASSAVASSTAAAPSAPDASRVSSSGGAAPQVCVAYRSRARVCPSRGRLGHWMGRLLDKRISCMICVVCDGRDSDDMLLLPSGLLLMILLCLYLCVCCACVVMMMWPKQTNRYALVDKRRKDLQVQPNGMDTKAWGRRKRRGGSSM</sequence>
<organism evidence="1 2">
    <name type="scientific">Peronosclerospora sorghi</name>
    <dbReference type="NCBI Taxonomy" id="230839"/>
    <lineage>
        <taxon>Eukaryota</taxon>
        <taxon>Sar</taxon>
        <taxon>Stramenopiles</taxon>
        <taxon>Oomycota</taxon>
        <taxon>Peronosporomycetes</taxon>
        <taxon>Peronosporales</taxon>
        <taxon>Peronosporaceae</taxon>
        <taxon>Peronosclerospora</taxon>
    </lineage>
</organism>
<gene>
    <name evidence="1" type="ORF">PsorP6_015594</name>
</gene>
<reference evidence="1 2" key="1">
    <citation type="journal article" date="2022" name="bioRxiv">
        <title>The genome of the oomycete Peronosclerospora sorghi, a cosmopolitan pathogen of maize and sorghum, is inflated with dispersed pseudogenes.</title>
        <authorList>
            <person name="Fletcher K."/>
            <person name="Martin F."/>
            <person name="Isakeit T."/>
            <person name="Cavanaugh K."/>
            <person name="Magill C."/>
            <person name="Michelmore R."/>
        </authorList>
    </citation>
    <scope>NUCLEOTIDE SEQUENCE [LARGE SCALE GENOMIC DNA]</scope>
    <source>
        <strain evidence="1">P6</strain>
    </source>
</reference>
<dbReference type="Proteomes" id="UP001163321">
    <property type="component" value="Chromosome 10"/>
</dbReference>
<keyword evidence="2" id="KW-1185">Reference proteome</keyword>
<dbReference type="EMBL" id="CM047589">
    <property type="protein sequence ID" value="KAI9920045.1"/>
    <property type="molecule type" value="Genomic_DNA"/>
</dbReference>
<evidence type="ECO:0000313" key="1">
    <source>
        <dbReference type="EMBL" id="KAI9920045.1"/>
    </source>
</evidence>
<comment type="caution">
    <text evidence="1">The sequence shown here is derived from an EMBL/GenBank/DDBJ whole genome shotgun (WGS) entry which is preliminary data.</text>
</comment>
<evidence type="ECO:0000313" key="2">
    <source>
        <dbReference type="Proteomes" id="UP001163321"/>
    </source>
</evidence>
<protein>
    <submittedName>
        <fullName evidence="1">Uncharacterized protein</fullName>
    </submittedName>
</protein>